<feature type="compositionally biased region" description="Polar residues" evidence="1">
    <location>
        <begin position="153"/>
        <end position="166"/>
    </location>
</feature>
<protein>
    <submittedName>
        <fullName evidence="2">Uncharacterized protein</fullName>
    </submittedName>
</protein>
<dbReference type="AlphaFoldDB" id="A0AAV1GXA2"/>
<evidence type="ECO:0000313" key="3">
    <source>
        <dbReference type="Proteomes" id="UP001178508"/>
    </source>
</evidence>
<proteinExistence type="predicted"/>
<feature type="compositionally biased region" description="Basic and acidic residues" evidence="1">
    <location>
        <begin position="30"/>
        <end position="52"/>
    </location>
</feature>
<accession>A0AAV1GXA2</accession>
<dbReference type="EMBL" id="OY660880">
    <property type="protein sequence ID" value="CAJ1077078.1"/>
    <property type="molecule type" value="Genomic_DNA"/>
</dbReference>
<evidence type="ECO:0000313" key="2">
    <source>
        <dbReference type="EMBL" id="CAJ1077078.1"/>
    </source>
</evidence>
<name>A0AAV1GXA2_XYRNO</name>
<organism evidence="2 3">
    <name type="scientific">Xyrichtys novacula</name>
    <name type="common">Pearly razorfish</name>
    <name type="synonym">Hemipteronotus novacula</name>
    <dbReference type="NCBI Taxonomy" id="13765"/>
    <lineage>
        <taxon>Eukaryota</taxon>
        <taxon>Metazoa</taxon>
        <taxon>Chordata</taxon>
        <taxon>Craniata</taxon>
        <taxon>Vertebrata</taxon>
        <taxon>Euteleostomi</taxon>
        <taxon>Actinopterygii</taxon>
        <taxon>Neopterygii</taxon>
        <taxon>Teleostei</taxon>
        <taxon>Neoteleostei</taxon>
        <taxon>Acanthomorphata</taxon>
        <taxon>Eupercaria</taxon>
        <taxon>Labriformes</taxon>
        <taxon>Labridae</taxon>
        <taxon>Xyrichtys</taxon>
    </lineage>
</organism>
<sequence>MLSLFTGDMTDACFNVDVHTYCQRSIRTSKPPEKDGNGIMEKPAENMRKSDRSPFQTLTPVSVVSQQVQALSTALHIQISCILCRGGPLLLSSDVLDLSTILPCHCLKLLAERQSQVKTGPRSVTPHRALGLQFHVSREQAIKNELRDPRSPHSPTISTHMTNPRL</sequence>
<reference evidence="2" key="1">
    <citation type="submission" date="2023-08" db="EMBL/GenBank/DDBJ databases">
        <authorList>
            <person name="Alioto T."/>
            <person name="Alioto T."/>
            <person name="Gomez Garrido J."/>
        </authorList>
    </citation>
    <scope>NUCLEOTIDE SEQUENCE</scope>
</reference>
<gene>
    <name evidence="2" type="ORF">XNOV1_A002423</name>
</gene>
<feature type="region of interest" description="Disordered" evidence="1">
    <location>
        <begin position="145"/>
        <end position="166"/>
    </location>
</feature>
<keyword evidence="3" id="KW-1185">Reference proteome</keyword>
<feature type="region of interest" description="Disordered" evidence="1">
    <location>
        <begin position="27"/>
        <end position="52"/>
    </location>
</feature>
<evidence type="ECO:0000256" key="1">
    <source>
        <dbReference type="SAM" id="MobiDB-lite"/>
    </source>
</evidence>
<dbReference type="Proteomes" id="UP001178508">
    <property type="component" value="Chromosome 17"/>
</dbReference>